<dbReference type="RefSeq" id="WP_244517263.1">
    <property type="nucleotide sequence ID" value="NZ_FNZE01000013.1"/>
</dbReference>
<dbReference type="STRING" id="915471.SAMN05216201_11370"/>
<gene>
    <name evidence="1" type="ORF">SAMN05216201_11370</name>
</gene>
<dbReference type="Proteomes" id="UP000242930">
    <property type="component" value="Unassembled WGS sequence"/>
</dbReference>
<name>A0A1H7ALE0_9PSED</name>
<organism evidence="1 2">
    <name type="scientific">Pseudomonas linyingensis</name>
    <dbReference type="NCBI Taxonomy" id="915471"/>
    <lineage>
        <taxon>Bacteria</taxon>
        <taxon>Pseudomonadati</taxon>
        <taxon>Pseudomonadota</taxon>
        <taxon>Gammaproteobacteria</taxon>
        <taxon>Pseudomonadales</taxon>
        <taxon>Pseudomonadaceae</taxon>
        <taxon>Pseudomonas</taxon>
    </lineage>
</organism>
<accession>A0A1H7ALE0</accession>
<dbReference type="Gene3D" id="1.10.10.1320">
    <property type="entry name" value="Anti-sigma factor, zinc-finger domain"/>
    <property type="match status" value="1"/>
</dbReference>
<sequence>MLMLTCREMSELGSAIIDDQLHLRTRLAVLAHLSLCSNCRRYIRQLRITSQVLQQMPMDQGPVDATAVLDKVRKAEDDNGSL</sequence>
<evidence type="ECO:0008006" key="3">
    <source>
        <dbReference type="Google" id="ProtNLM"/>
    </source>
</evidence>
<evidence type="ECO:0000313" key="1">
    <source>
        <dbReference type="EMBL" id="SEJ65716.1"/>
    </source>
</evidence>
<dbReference type="InterPro" id="IPR041916">
    <property type="entry name" value="Anti_sigma_zinc_sf"/>
</dbReference>
<dbReference type="EMBL" id="FNZE01000013">
    <property type="protein sequence ID" value="SEJ65716.1"/>
    <property type="molecule type" value="Genomic_DNA"/>
</dbReference>
<evidence type="ECO:0000313" key="2">
    <source>
        <dbReference type="Proteomes" id="UP000242930"/>
    </source>
</evidence>
<proteinExistence type="predicted"/>
<keyword evidence="2" id="KW-1185">Reference proteome</keyword>
<dbReference type="AlphaFoldDB" id="A0A1H7ALE0"/>
<protein>
    <recommendedName>
        <fullName evidence="3">Zinc-finger</fullName>
    </recommendedName>
</protein>
<reference evidence="2" key="1">
    <citation type="submission" date="2016-10" db="EMBL/GenBank/DDBJ databases">
        <authorList>
            <person name="Varghese N."/>
            <person name="Submissions S."/>
        </authorList>
    </citation>
    <scope>NUCLEOTIDE SEQUENCE [LARGE SCALE GENOMIC DNA]</scope>
    <source>
        <strain evidence="2">LMG 25967</strain>
    </source>
</reference>